<accession>A0A229R8N2</accession>
<reference evidence="1 2" key="1">
    <citation type="submission" date="2017-07" db="EMBL/GenBank/DDBJ databases">
        <title>Amycolatopsis alba DSM 44262 Genome sequencing and assembly.</title>
        <authorList>
            <person name="Kaur N."/>
            <person name="Mayilraj S."/>
        </authorList>
    </citation>
    <scope>NUCLEOTIDE SEQUENCE [LARGE SCALE GENOMIC DNA]</scope>
    <source>
        <strain evidence="1 2">DSM 44262</strain>
    </source>
</reference>
<dbReference type="OrthoDB" id="3638686at2"/>
<dbReference type="AlphaFoldDB" id="A0A229R8N2"/>
<evidence type="ECO:0000313" key="1">
    <source>
        <dbReference type="EMBL" id="OXM42794.1"/>
    </source>
</evidence>
<gene>
    <name evidence="1" type="ORF">CFP75_41365</name>
</gene>
<proteinExistence type="predicted"/>
<name>A0A229R8N2_AMYAL</name>
<dbReference type="Proteomes" id="UP000215563">
    <property type="component" value="Unassembled WGS sequence"/>
</dbReference>
<sequence>MVSMTEDGGSLPELPGEVVSTIMRELPTQGARILACLRTASVLIVYSLDDEADLRLAESAAYNVREAVDAVVKESSPVPGGGLSVVREAWQRYEAEIARPDNDGAASLAALTEVLRRVAEKRDRDSYHAARLLQYLRSKAGIDPLGGELDPVKEYTRLYGETNQALHAQTTPQTAVTFYSRAVAWFVRMFTPSDEIVRALRALAAEPWAGHDQVERLRNLALNEHHLRLFLGLLTDPGWLIPLHDADVIALPAPSGTWPGAALLEGLGRTAPAEVAVVLARLVKDVKQRTLEEDRANVAFTLLLFASQLGSAGHSAVGDIVSAYSSNRSVRVIGADVIKKADPTIPLVETVARRVLDGAPLDTDRYYYKLVLERLEAGLNRDNATSRIRMLAAKTREASQHPQAGWITRDSARLTADLGEHDRHYLVILAHGLARLLQQAPKLGISTANLLNWTKDISGDLGERITSRVLVLADDVSIHDKIDHITRRLASFAPTGDDKDLIDAVLLTDPEPGLLAPWAEALGLPGDDPFGEDESIPDALRRTWHWSTVLPDSALESWQDRIAELEERHGSLPQELFEHRTDHVTMMSGQSAYSVKELSSLSVADAIDTVARWRPDGDSRGRMILARELARTLESVVEAEPQAWTADPVSVVTGLREPVYVLHYFDAVAKKAADVIESAPDIVAAAQLVRTERWTPIVLGEDDFDFEPDWRRVEQVTVDLVRALANHNTRLADHLDTVWAWALELIDQAPESGDAAHGDHDALFRAINSRRGRGLQAILSLAGWEYRNGGVIRPQFVELLDELIQIPGPVGMEYRAVLAQNRRFLETIAKDWLARRVDTLFRDTELGVETFELTLKYAQPTPWLYVNLRDELTAAAQRNADNAVDTLLIGMLHRETGYEIPAILQALRGWPEALTAASSGAAVLVQDSADGEPELDVAAEFWQALLDANRATVPADVLRAAGRWAFVAGLPEETWAQLTVRTLAITGGLDHYAIEVADRCRTAPVPDDSIKILLMLLGKGAPWEQDHVARASIDALRTISTTRSDPNFDELRTKVIDRGYPEATDIAPYTDPTDT</sequence>
<keyword evidence="2" id="KW-1185">Reference proteome</keyword>
<organism evidence="1 2">
    <name type="scientific">Amycolatopsis alba DSM 44262</name>
    <dbReference type="NCBI Taxonomy" id="1125972"/>
    <lineage>
        <taxon>Bacteria</taxon>
        <taxon>Bacillati</taxon>
        <taxon>Actinomycetota</taxon>
        <taxon>Actinomycetes</taxon>
        <taxon>Pseudonocardiales</taxon>
        <taxon>Pseudonocardiaceae</taxon>
        <taxon>Amycolatopsis</taxon>
    </lineage>
</organism>
<comment type="caution">
    <text evidence="1">The sequence shown here is derived from an EMBL/GenBank/DDBJ whole genome shotgun (WGS) entry which is preliminary data.</text>
</comment>
<evidence type="ECO:0000313" key="2">
    <source>
        <dbReference type="Proteomes" id="UP000215563"/>
    </source>
</evidence>
<protein>
    <submittedName>
        <fullName evidence="1">Uncharacterized protein</fullName>
    </submittedName>
</protein>
<dbReference type="EMBL" id="NMQU01000179">
    <property type="protein sequence ID" value="OXM42794.1"/>
    <property type="molecule type" value="Genomic_DNA"/>
</dbReference>